<evidence type="ECO:0008006" key="2">
    <source>
        <dbReference type="Google" id="ProtNLM"/>
    </source>
</evidence>
<comment type="caution">
    <text evidence="1">The sequence shown here is derived from an EMBL/GenBank/DDBJ whole genome shotgun (WGS) entry which is preliminary data.</text>
</comment>
<proteinExistence type="predicted"/>
<feature type="non-terminal residue" evidence="1">
    <location>
        <position position="1"/>
    </location>
</feature>
<sequence>HLNIAETIWRKLKKEWLDPEEYFDKDSLFYAVNRCLANLGTNLNIKYSKFNEN</sequence>
<gene>
    <name evidence="1" type="ORF">EZS27_017234</name>
</gene>
<dbReference type="EMBL" id="SNRY01000997">
    <property type="protein sequence ID" value="KAA6334440.1"/>
    <property type="molecule type" value="Genomic_DNA"/>
</dbReference>
<protein>
    <recommendedName>
        <fullName evidence="2">IS630 family transposase</fullName>
    </recommendedName>
</protein>
<reference evidence="1" key="1">
    <citation type="submission" date="2019-03" db="EMBL/GenBank/DDBJ databases">
        <title>Single cell metagenomics reveals metabolic interactions within the superorganism composed of flagellate Streblomastix strix and complex community of Bacteroidetes bacteria on its surface.</title>
        <authorList>
            <person name="Treitli S.C."/>
            <person name="Kolisko M."/>
            <person name="Husnik F."/>
            <person name="Keeling P."/>
            <person name="Hampl V."/>
        </authorList>
    </citation>
    <scope>NUCLEOTIDE SEQUENCE</scope>
    <source>
        <strain evidence="1">STM</strain>
    </source>
</reference>
<dbReference type="AlphaFoldDB" id="A0A5J4RMT5"/>
<name>A0A5J4RMT5_9ZZZZ</name>
<evidence type="ECO:0000313" key="1">
    <source>
        <dbReference type="EMBL" id="KAA6334440.1"/>
    </source>
</evidence>
<accession>A0A5J4RMT5</accession>
<organism evidence="1">
    <name type="scientific">termite gut metagenome</name>
    <dbReference type="NCBI Taxonomy" id="433724"/>
    <lineage>
        <taxon>unclassified sequences</taxon>
        <taxon>metagenomes</taxon>
        <taxon>organismal metagenomes</taxon>
    </lineage>
</organism>